<dbReference type="Gene3D" id="3.30.50.10">
    <property type="entry name" value="Erythroid Transcription Factor GATA-1, subunit A"/>
    <property type="match status" value="1"/>
</dbReference>
<accession>A0A0D7AHK2</accession>
<name>A0A0D7AHK2_9AGAR</name>
<evidence type="ECO:0000313" key="3">
    <source>
        <dbReference type="Proteomes" id="UP000054144"/>
    </source>
</evidence>
<evidence type="ECO:0000256" key="1">
    <source>
        <dbReference type="SAM" id="MobiDB-lite"/>
    </source>
</evidence>
<feature type="region of interest" description="Disordered" evidence="1">
    <location>
        <begin position="48"/>
        <end position="69"/>
    </location>
</feature>
<reference evidence="2 3" key="1">
    <citation type="journal article" date="2015" name="Fungal Genet. Biol.">
        <title>Evolution of novel wood decay mechanisms in Agaricales revealed by the genome sequences of Fistulina hepatica and Cylindrobasidium torrendii.</title>
        <authorList>
            <person name="Floudas D."/>
            <person name="Held B.W."/>
            <person name="Riley R."/>
            <person name="Nagy L.G."/>
            <person name="Koehler G."/>
            <person name="Ransdell A.S."/>
            <person name="Younus H."/>
            <person name="Chow J."/>
            <person name="Chiniquy J."/>
            <person name="Lipzen A."/>
            <person name="Tritt A."/>
            <person name="Sun H."/>
            <person name="Haridas S."/>
            <person name="LaButti K."/>
            <person name="Ohm R.A."/>
            <person name="Kues U."/>
            <person name="Blanchette R.A."/>
            <person name="Grigoriev I.V."/>
            <person name="Minto R.E."/>
            <person name="Hibbett D.S."/>
        </authorList>
    </citation>
    <scope>NUCLEOTIDE SEQUENCE [LARGE SCALE GENOMIC DNA]</scope>
    <source>
        <strain evidence="2 3">ATCC 64428</strain>
    </source>
</reference>
<proteinExistence type="predicted"/>
<dbReference type="EMBL" id="KN881721">
    <property type="protein sequence ID" value="KIY49790.1"/>
    <property type="molecule type" value="Genomic_DNA"/>
</dbReference>
<dbReference type="Proteomes" id="UP000054144">
    <property type="component" value="Unassembled WGS sequence"/>
</dbReference>
<protein>
    <recommendedName>
        <fullName evidence="4">GATA-type domain-containing protein</fullName>
    </recommendedName>
</protein>
<dbReference type="InterPro" id="IPR013088">
    <property type="entry name" value="Znf_NHR/GATA"/>
</dbReference>
<organism evidence="2 3">
    <name type="scientific">Fistulina hepatica ATCC 64428</name>
    <dbReference type="NCBI Taxonomy" id="1128425"/>
    <lineage>
        <taxon>Eukaryota</taxon>
        <taxon>Fungi</taxon>
        <taxon>Dikarya</taxon>
        <taxon>Basidiomycota</taxon>
        <taxon>Agaricomycotina</taxon>
        <taxon>Agaricomycetes</taxon>
        <taxon>Agaricomycetidae</taxon>
        <taxon>Agaricales</taxon>
        <taxon>Fistulinaceae</taxon>
        <taxon>Fistulina</taxon>
    </lineage>
</organism>
<feature type="compositionally biased region" description="Low complexity" evidence="1">
    <location>
        <begin position="228"/>
        <end position="248"/>
    </location>
</feature>
<dbReference type="AlphaFoldDB" id="A0A0D7AHK2"/>
<gene>
    <name evidence="2" type="ORF">FISHEDRAFT_40581</name>
</gene>
<feature type="region of interest" description="Disordered" evidence="1">
    <location>
        <begin position="1"/>
        <end position="30"/>
    </location>
</feature>
<dbReference type="GO" id="GO:0008270">
    <property type="term" value="F:zinc ion binding"/>
    <property type="evidence" value="ECO:0007669"/>
    <property type="project" value="InterPro"/>
</dbReference>
<dbReference type="OrthoDB" id="515064at2759"/>
<dbReference type="SUPFAM" id="SSF57716">
    <property type="entry name" value="Glucocorticoid receptor-like (DNA-binding domain)"/>
    <property type="match status" value="1"/>
</dbReference>
<evidence type="ECO:0000313" key="2">
    <source>
        <dbReference type="EMBL" id="KIY49790.1"/>
    </source>
</evidence>
<dbReference type="GO" id="GO:0006355">
    <property type="term" value="P:regulation of DNA-templated transcription"/>
    <property type="evidence" value="ECO:0007669"/>
    <property type="project" value="InterPro"/>
</dbReference>
<evidence type="ECO:0008006" key="4">
    <source>
        <dbReference type="Google" id="ProtNLM"/>
    </source>
</evidence>
<feature type="region of interest" description="Disordered" evidence="1">
    <location>
        <begin position="150"/>
        <end position="283"/>
    </location>
</feature>
<keyword evidence="3" id="KW-1185">Reference proteome</keyword>
<sequence length="393" mass="43047">MVASENGTPYSPPSVPSVPVHNPTAAPKEKKIKGLFKAPSIDVSLRKARAEVQAPTPSTAYEDPSAVPRAETETAQTVMGALTEKQARMLAAKRVRELEREAKERETLNSQHPTMINGEWHCANCGVPKDLATGIRKGPSGERTLCGNCGKYYHRNKRNRPVPYSTERSFHEKVKYDPTTNLKPKSRKKRLISSRGQTTVPATPSDFEMQRTPSRHTHDTQSPPPSKPNNARAASPASSSSASDAPLSHATKMPNGVASHGNAVAPPSKSAPSTEPPAEPPRLASILSPAVTRTAPVSPHGVSFLCAPVHSMPPEWLVLQVHKMQDRYPDDRFEAILRKGQAPTPEWRIKCLDCPGKLYTPGPGETLTNYEVHLKNRQHRQRVNERLQKQAAA</sequence>